<sequence>SCLPSFPTAFRIEMTTPITADQVEQFHQDGFLVVDSLFSPEETRRILEVAHTDPEIAAEAKENENFEGDGVTTRLVYRPTLGDNAYSAVASSRRLVGPMEQIYSSPMNHYYTLNMLKDPGTGGWEWHQDYGYHYKEFFYPHFISVMVALEPATKENGCLRVVKGSNQLGRLEHSSLGSQLIANRSRVDLALEQMEEVHCELSAGSVLYFDGNVLHASHPNHSQISRWSLVIAYAPTSNIWVREEESTLTKVTPLDDEQLEEAIRRHEAAVGG</sequence>
<evidence type="ECO:0000313" key="1">
    <source>
        <dbReference type="EMBL" id="SVB60616.1"/>
    </source>
</evidence>
<dbReference type="Pfam" id="PF05721">
    <property type="entry name" value="PhyH"/>
    <property type="match status" value="1"/>
</dbReference>
<organism evidence="1">
    <name type="scientific">marine metagenome</name>
    <dbReference type="NCBI Taxonomy" id="408172"/>
    <lineage>
        <taxon>unclassified sequences</taxon>
        <taxon>metagenomes</taxon>
        <taxon>ecological metagenomes</taxon>
    </lineage>
</organism>
<dbReference type="AlphaFoldDB" id="A0A382FC18"/>
<dbReference type="InterPro" id="IPR008775">
    <property type="entry name" value="Phytyl_CoA_dOase-like"/>
</dbReference>
<feature type="non-terminal residue" evidence="1">
    <location>
        <position position="1"/>
    </location>
</feature>
<dbReference type="GO" id="GO:0016491">
    <property type="term" value="F:oxidoreductase activity"/>
    <property type="evidence" value="ECO:0007669"/>
    <property type="project" value="UniProtKB-ARBA"/>
</dbReference>
<dbReference type="EMBL" id="UINC01049174">
    <property type="protein sequence ID" value="SVB60616.1"/>
    <property type="molecule type" value="Genomic_DNA"/>
</dbReference>
<dbReference type="PANTHER" id="PTHR20883">
    <property type="entry name" value="PHYTANOYL-COA DIOXYGENASE DOMAIN CONTAINING 1"/>
    <property type="match status" value="1"/>
</dbReference>
<proteinExistence type="predicted"/>
<protein>
    <recommendedName>
        <fullName evidence="2">Fe2OG dioxygenase domain-containing protein</fullName>
    </recommendedName>
</protein>
<dbReference type="PANTHER" id="PTHR20883:SF48">
    <property type="entry name" value="ECTOINE DIOXYGENASE"/>
    <property type="match status" value="1"/>
</dbReference>
<dbReference type="Gene3D" id="2.60.120.620">
    <property type="entry name" value="q2cbj1_9rhob like domain"/>
    <property type="match status" value="1"/>
</dbReference>
<dbReference type="SUPFAM" id="SSF51197">
    <property type="entry name" value="Clavaminate synthase-like"/>
    <property type="match status" value="1"/>
</dbReference>
<reference evidence="1" key="1">
    <citation type="submission" date="2018-05" db="EMBL/GenBank/DDBJ databases">
        <authorList>
            <person name="Lanie J.A."/>
            <person name="Ng W.-L."/>
            <person name="Kazmierczak K.M."/>
            <person name="Andrzejewski T.M."/>
            <person name="Davidsen T.M."/>
            <person name="Wayne K.J."/>
            <person name="Tettelin H."/>
            <person name="Glass J.I."/>
            <person name="Rusch D."/>
            <person name="Podicherti R."/>
            <person name="Tsui H.-C.T."/>
            <person name="Winkler M.E."/>
        </authorList>
    </citation>
    <scope>NUCLEOTIDE SEQUENCE</scope>
</reference>
<accession>A0A382FC18</accession>
<name>A0A382FC18_9ZZZZ</name>
<dbReference type="GO" id="GO:0046872">
    <property type="term" value="F:metal ion binding"/>
    <property type="evidence" value="ECO:0007669"/>
    <property type="project" value="UniProtKB-ARBA"/>
</dbReference>
<gene>
    <name evidence="1" type="ORF">METZ01_LOCUS213470</name>
</gene>
<evidence type="ECO:0008006" key="2">
    <source>
        <dbReference type="Google" id="ProtNLM"/>
    </source>
</evidence>